<reference evidence="4 5" key="1">
    <citation type="submission" date="2024-07" db="EMBL/GenBank/DDBJ databases">
        <title>Section-level genome sequencing and comparative genomics of Aspergillus sections Usti and Cavernicolus.</title>
        <authorList>
            <consortium name="Lawrence Berkeley National Laboratory"/>
            <person name="Nybo J.L."/>
            <person name="Vesth T.C."/>
            <person name="Theobald S."/>
            <person name="Frisvad J.C."/>
            <person name="Larsen T.O."/>
            <person name="Kjaerboelling I."/>
            <person name="Rothschild-Mancinelli K."/>
            <person name="Lyhne E.K."/>
            <person name="Kogle M.E."/>
            <person name="Barry K."/>
            <person name="Clum A."/>
            <person name="Na H."/>
            <person name="Ledsgaard L."/>
            <person name="Lin J."/>
            <person name="Lipzen A."/>
            <person name="Kuo A."/>
            <person name="Riley R."/>
            <person name="Mondo S."/>
            <person name="LaButti K."/>
            <person name="Haridas S."/>
            <person name="Pangalinan J."/>
            <person name="Salamov A.A."/>
            <person name="Simmons B.A."/>
            <person name="Magnuson J.K."/>
            <person name="Chen J."/>
            <person name="Drula E."/>
            <person name="Henrissat B."/>
            <person name="Wiebenga A."/>
            <person name="Lubbers R.J."/>
            <person name="Gomes A.C."/>
            <person name="Makela M.R."/>
            <person name="Stajich J."/>
            <person name="Grigoriev I.V."/>
            <person name="Mortensen U.H."/>
            <person name="De vries R.P."/>
            <person name="Baker S.E."/>
            <person name="Andersen M.R."/>
        </authorList>
    </citation>
    <scope>NUCLEOTIDE SEQUENCE [LARGE SCALE GENOMIC DNA]</scope>
    <source>
        <strain evidence="4 5">CBS 600.67</strain>
    </source>
</reference>
<organism evidence="4 5">
    <name type="scientific">Aspergillus cavernicola</name>
    <dbReference type="NCBI Taxonomy" id="176166"/>
    <lineage>
        <taxon>Eukaryota</taxon>
        <taxon>Fungi</taxon>
        <taxon>Dikarya</taxon>
        <taxon>Ascomycota</taxon>
        <taxon>Pezizomycotina</taxon>
        <taxon>Eurotiomycetes</taxon>
        <taxon>Eurotiomycetidae</taxon>
        <taxon>Eurotiales</taxon>
        <taxon>Aspergillaceae</taxon>
        <taxon>Aspergillus</taxon>
        <taxon>Aspergillus subgen. Nidulantes</taxon>
    </lineage>
</organism>
<evidence type="ECO:0000259" key="3">
    <source>
        <dbReference type="Pfam" id="PF01370"/>
    </source>
</evidence>
<dbReference type="PANTHER" id="PTHR10366:SF562">
    <property type="entry name" value="ALDEHYDE REDUCTASE II (AFU_ORTHOLOGUE AFUA_1G11360)"/>
    <property type="match status" value="1"/>
</dbReference>
<dbReference type="Pfam" id="PF01370">
    <property type="entry name" value="Epimerase"/>
    <property type="match status" value="1"/>
</dbReference>
<feature type="domain" description="NAD-dependent epimerase/dehydratase" evidence="3">
    <location>
        <begin position="14"/>
        <end position="264"/>
    </location>
</feature>
<comment type="similarity">
    <text evidence="2">Belongs to the NAD(P)-dependent epimerase/dehydratase family. Dihydroflavonol-4-reductase subfamily.</text>
</comment>
<keyword evidence="5" id="KW-1185">Reference proteome</keyword>
<proteinExistence type="inferred from homology"/>
<dbReference type="PANTHER" id="PTHR10366">
    <property type="entry name" value="NAD DEPENDENT EPIMERASE/DEHYDRATASE"/>
    <property type="match status" value="1"/>
</dbReference>
<sequence length="354" mass="38863">MENRNVRLPRGSTIVVTGVNGYIGSAVAKLLLELGYKVRGTVRAPKPWVNEYFEGRHGSDNFKTTIVPDFQDRVALGRAFKGASGIIHVAHDMSWSLDPNIAVTQPVNAVLNTLSVASQYDSIKRIVLTSTMGAAPLLDPDFNPATKPIDEDDWNDVAVEAAWSDSTPIKMRAGLIYAAAKVEGDKKALQWVHDNKPGFELNTVMPGFTFGKTLHPSCTGQSMSLIAGLLRGEPTSLFDIVPPWFIDTEDVARLHVIGLLAPELSSQRIFACAHPFTWRELIGILRELDPSNSLIPDGPEENREPCHIIPAAKAERMIQDFFGRTGFTSLRDSLAAALTKSTFSAYLMPNTRHQ</sequence>
<dbReference type="InterPro" id="IPR036291">
    <property type="entry name" value="NAD(P)-bd_dom_sf"/>
</dbReference>
<dbReference type="SUPFAM" id="SSF51735">
    <property type="entry name" value="NAD(P)-binding Rossmann-fold domains"/>
    <property type="match status" value="1"/>
</dbReference>
<accession>A0ABR4IH61</accession>
<keyword evidence="1" id="KW-0560">Oxidoreductase</keyword>
<dbReference type="Proteomes" id="UP001610335">
    <property type="component" value="Unassembled WGS sequence"/>
</dbReference>
<dbReference type="Gene3D" id="3.40.50.720">
    <property type="entry name" value="NAD(P)-binding Rossmann-like Domain"/>
    <property type="match status" value="1"/>
</dbReference>
<dbReference type="InterPro" id="IPR001509">
    <property type="entry name" value="Epimerase_deHydtase"/>
</dbReference>
<evidence type="ECO:0000313" key="4">
    <source>
        <dbReference type="EMBL" id="KAL2826213.1"/>
    </source>
</evidence>
<evidence type="ECO:0000256" key="2">
    <source>
        <dbReference type="ARBA" id="ARBA00023445"/>
    </source>
</evidence>
<protein>
    <submittedName>
        <fullName evidence="4">NAD(P)-binding protein</fullName>
    </submittedName>
</protein>
<comment type="caution">
    <text evidence="4">The sequence shown here is derived from an EMBL/GenBank/DDBJ whole genome shotgun (WGS) entry which is preliminary data.</text>
</comment>
<evidence type="ECO:0000313" key="5">
    <source>
        <dbReference type="Proteomes" id="UP001610335"/>
    </source>
</evidence>
<dbReference type="InterPro" id="IPR050425">
    <property type="entry name" value="NAD(P)_dehydrat-like"/>
</dbReference>
<gene>
    <name evidence="4" type="ORF">BDW59DRAFT_171887</name>
</gene>
<evidence type="ECO:0000256" key="1">
    <source>
        <dbReference type="ARBA" id="ARBA00023002"/>
    </source>
</evidence>
<name>A0ABR4IH61_9EURO</name>
<dbReference type="EMBL" id="JBFXLS010000031">
    <property type="protein sequence ID" value="KAL2826213.1"/>
    <property type="molecule type" value="Genomic_DNA"/>
</dbReference>